<dbReference type="Proteomes" id="UP000681722">
    <property type="component" value="Unassembled WGS sequence"/>
</dbReference>
<evidence type="ECO:0000313" key="6">
    <source>
        <dbReference type="EMBL" id="CAF4062332.1"/>
    </source>
</evidence>
<reference evidence="4" key="1">
    <citation type="submission" date="2021-02" db="EMBL/GenBank/DDBJ databases">
        <authorList>
            <person name="Nowell W R."/>
        </authorList>
    </citation>
    <scope>NUCLEOTIDE SEQUENCE</scope>
</reference>
<evidence type="ECO:0000313" key="5">
    <source>
        <dbReference type="EMBL" id="CAF3978768.1"/>
    </source>
</evidence>
<dbReference type="Proteomes" id="UP000677228">
    <property type="component" value="Unassembled WGS sequence"/>
</dbReference>
<organism evidence="4 7">
    <name type="scientific">Didymodactylos carnosus</name>
    <dbReference type="NCBI Taxonomy" id="1234261"/>
    <lineage>
        <taxon>Eukaryota</taxon>
        <taxon>Metazoa</taxon>
        <taxon>Spiralia</taxon>
        <taxon>Gnathifera</taxon>
        <taxon>Rotifera</taxon>
        <taxon>Eurotatoria</taxon>
        <taxon>Bdelloidea</taxon>
        <taxon>Philodinida</taxon>
        <taxon>Philodinidae</taxon>
        <taxon>Didymodactylos</taxon>
    </lineage>
</organism>
<comment type="caution">
    <text evidence="4">The sequence shown here is derived from an EMBL/GenBank/DDBJ whole genome shotgun (WGS) entry which is preliminary data.</text>
</comment>
<evidence type="ECO:0000313" key="3">
    <source>
        <dbReference type="EMBL" id="CAF1167274.1"/>
    </source>
</evidence>
<feature type="transmembrane region" description="Helical" evidence="2">
    <location>
        <begin position="12"/>
        <end position="35"/>
    </location>
</feature>
<accession>A0A815BHZ2</accession>
<dbReference type="AlphaFoldDB" id="A0A815BHZ2"/>
<protein>
    <submittedName>
        <fullName evidence="4">Uncharacterized protein</fullName>
    </submittedName>
</protein>
<keyword evidence="2" id="KW-1133">Transmembrane helix</keyword>
<dbReference type="EMBL" id="CAJOBC010024245">
    <property type="protein sequence ID" value="CAF4062332.1"/>
    <property type="molecule type" value="Genomic_DNA"/>
</dbReference>
<dbReference type="OrthoDB" id="10018446at2759"/>
<proteinExistence type="predicted"/>
<evidence type="ECO:0000313" key="7">
    <source>
        <dbReference type="Proteomes" id="UP000663829"/>
    </source>
</evidence>
<gene>
    <name evidence="4" type="ORF">GPM918_LOCUS27170</name>
    <name evidence="3" type="ORF">OVA965_LOCUS22389</name>
    <name evidence="6" type="ORF">SRO942_LOCUS27452</name>
    <name evidence="5" type="ORF">TMI583_LOCUS23103</name>
</gene>
<evidence type="ECO:0000313" key="4">
    <source>
        <dbReference type="EMBL" id="CAF1272878.1"/>
    </source>
</evidence>
<dbReference type="EMBL" id="CAJNOK010012614">
    <property type="protein sequence ID" value="CAF1167274.1"/>
    <property type="molecule type" value="Genomic_DNA"/>
</dbReference>
<dbReference type="Proteomes" id="UP000682733">
    <property type="component" value="Unassembled WGS sequence"/>
</dbReference>
<evidence type="ECO:0000256" key="2">
    <source>
        <dbReference type="SAM" id="Phobius"/>
    </source>
</evidence>
<keyword evidence="7" id="KW-1185">Reference proteome</keyword>
<keyword evidence="2" id="KW-0472">Membrane</keyword>
<keyword evidence="2" id="KW-0812">Transmembrane</keyword>
<feature type="region of interest" description="Disordered" evidence="1">
    <location>
        <begin position="293"/>
        <end position="319"/>
    </location>
</feature>
<dbReference type="EMBL" id="CAJNOQ010011287">
    <property type="protein sequence ID" value="CAF1272878.1"/>
    <property type="molecule type" value="Genomic_DNA"/>
</dbReference>
<dbReference type="EMBL" id="CAJOBA010034139">
    <property type="protein sequence ID" value="CAF3978768.1"/>
    <property type="molecule type" value="Genomic_DNA"/>
</dbReference>
<feature type="compositionally biased region" description="Basic and acidic residues" evidence="1">
    <location>
        <begin position="307"/>
        <end position="319"/>
    </location>
</feature>
<sequence length="348" mass="40232">MLQQFSPETPQWPTVELIIIGILPHVIVLVGLYQFNLDNAIANLTGKGITNRSLVTCKLIEFIGYYTLHLPVMYLTMATVDRTFILWSPAYKRKIAQSKQAWKLCILIAGIFVITECFLLALGYRADDVEQIFANERSEIEKILNGIARSIYHSAEQLDEVRMILLNLRFSAVDEDHEISPKVDLLEMSLCNDLDQLNKLEITNVMKIEFKSLTSTYFPNYVEDDDRWSDNILCLFNFFSLFDRSNKQNWNRYKHLVFLNDQDKDLPLADEEVHGFDRPYAFLLTMFVSSSAPSLRTGNLSDDDEQAERRYNQQEPKAPLRDIEDVVKIDPSWAVIGELQLNETLGRF</sequence>
<dbReference type="Gene3D" id="1.20.1070.10">
    <property type="entry name" value="Rhodopsin 7-helix transmembrane proteins"/>
    <property type="match status" value="1"/>
</dbReference>
<name>A0A815BHZ2_9BILA</name>
<dbReference type="Proteomes" id="UP000663829">
    <property type="component" value="Unassembled WGS sequence"/>
</dbReference>
<evidence type="ECO:0000256" key="1">
    <source>
        <dbReference type="SAM" id="MobiDB-lite"/>
    </source>
</evidence>
<feature type="transmembrane region" description="Helical" evidence="2">
    <location>
        <begin position="101"/>
        <end position="124"/>
    </location>
</feature>